<dbReference type="PIRSF" id="PIRSF009449">
    <property type="entry name" value="DNA_primase_large_subunit"/>
    <property type="match status" value="1"/>
</dbReference>
<dbReference type="InterPro" id="IPR058560">
    <property type="entry name" value="DNA_primase_C"/>
</dbReference>
<dbReference type="GO" id="GO:0003677">
    <property type="term" value="F:DNA binding"/>
    <property type="evidence" value="ECO:0007669"/>
    <property type="project" value="UniProtKB-UniRule"/>
</dbReference>
<evidence type="ECO:0000256" key="5">
    <source>
        <dbReference type="ARBA" id="ARBA00022705"/>
    </source>
</evidence>
<feature type="compositionally biased region" description="Polar residues" evidence="12">
    <location>
        <begin position="7"/>
        <end position="16"/>
    </location>
</feature>
<evidence type="ECO:0000256" key="1">
    <source>
        <dbReference type="ARBA" id="ARBA00010564"/>
    </source>
</evidence>
<dbReference type="Pfam" id="PF26466">
    <property type="entry name" value="DNA_primase_lrg_N"/>
    <property type="match status" value="1"/>
</dbReference>
<keyword evidence="7 10" id="KW-0408">Iron</keyword>
<dbReference type="GO" id="GO:0006270">
    <property type="term" value="P:DNA replication initiation"/>
    <property type="evidence" value="ECO:0007669"/>
    <property type="project" value="UniProtKB-ARBA"/>
</dbReference>
<proteinExistence type="inferred from homology"/>
<feature type="binding site" evidence="11">
    <location>
        <position position="308"/>
    </location>
    <ligand>
        <name>[4Fe-4S] cluster</name>
        <dbReference type="ChEBI" id="CHEBI:49883"/>
    </ligand>
</feature>
<comment type="function">
    <text evidence="10">DNA primase is the polymerase that synthesizes small RNA primers for the Okazaki fragments made during discontinuous DNA replication.</text>
</comment>
<feature type="domain" description="DNA primase large subunit C-terminal" evidence="13">
    <location>
        <begin position="299"/>
        <end position="477"/>
    </location>
</feature>
<dbReference type="GO" id="GO:0046872">
    <property type="term" value="F:metal ion binding"/>
    <property type="evidence" value="ECO:0007669"/>
    <property type="project" value="UniProtKB-UniRule"/>
</dbReference>
<dbReference type="EMBL" id="KN847901">
    <property type="protein sequence ID" value="KIR41042.1"/>
    <property type="molecule type" value="Genomic_DNA"/>
</dbReference>
<evidence type="ECO:0000256" key="12">
    <source>
        <dbReference type="SAM" id="MobiDB-lite"/>
    </source>
</evidence>
<evidence type="ECO:0000256" key="4">
    <source>
        <dbReference type="ARBA" id="ARBA00022515"/>
    </source>
</evidence>
<feature type="binding site" evidence="11">
    <location>
        <position position="404"/>
    </location>
    <ligand>
        <name>[4Fe-4S] cluster</name>
        <dbReference type="ChEBI" id="CHEBI:49883"/>
    </ligand>
</feature>
<evidence type="ECO:0000256" key="2">
    <source>
        <dbReference type="ARBA" id="ARBA00019038"/>
    </source>
</evidence>
<feature type="region of interest" description="Disordered" evidence="12">
    <location>
        <begin position="1"/>
        <end position="26"/>
    </location>
</feature>
<dbReference type="CDD" id="cd07322">
    <property type="entry name" value="PriL_PriS_Eukaryotic"/>
    <property type="match status" value="1"/>
</dbReference>
<dbReference type="FunFam" id="1.20.930.80:FF:000001">
    <property type="entry name" value="DNA primase large subunit"/>
    <property type="match status" value="1"/>
</dbReference>
<keyword evidence="15" id="KW-1185">Reference proteome</keyword>
<dbReference type="GO" id="GO:0051539">
    <property type="term" value="F:4 iron, 4 sulfur cluster binding"/>
    <property type="evidence" value="ECO:0007669"/>
    <property type="project" value="UniProtKB-UniRule"/>
</dbReference>
<evidence type="ECO:0000256" key="3">
    <source>
        <dbReference type="ARBA" id="ARBA00022485"/>
    </source>
</evidence>
<comment type="similarity">
    <text evidence="1 10">Belongs to the eukaryotic-type primase large subunit family.</text>
</comment>
<protein>
    <recommendedName>
        <fullName evidence="2 10">DNA primase large subunit</fullName>
    </recommendedName>
</protein>
<evidence type="ECO:0000256" key="10">
    <source>
        <dbReference type="PIRNR" id="PIRNR009449"/>
    </source>
</evidence>
<organism evidence="14 15">
    <name type="scientific">Cryptococcus deuterogattii Ram5</name>
    <dbReference type="NCBI Taxonomy" id="1296110"/>
    <lineage>
        <taxon>Eukaryota</taxon>
        <taxon>Fungi</taxon>
        <taxon>Dikarya</taxon>
        <taxon>Basidiomycota</taxon>
        <taxon>Agaricomycotina</taxon>
        <taxon>Tremellomycetes</taxon>
        <taxon>Tremellales</taxon>
        <taxon>Cryptococcaceae</taxon>
        <taxon>Cryptococcus</taxon>
        <taxon>Cryptococcus gattii species complex</taxon>
    </lineage>
</organism>
<feature type="compositionally biased region" description="Basic and acidic residues" evidence="12">
    <location>
        <begin position="476"/>
        <end position="502"/>
    </location>
</feature>
<feature type="region of interest" description="Disordered" evidence="12">
    <location>
        <begin position="463"/>
        <end position="502"/>
    </location>
</feature>
<feature type="binding site" evidence="11">
    <location>
        <position position="449"/>
    </location>
    <ligand>
        <name>[4Fe-4S] cluster</name>
        <dbReference type="ChEBI" id="CHEBI:49883"/>
    </ligand>
</feature>
<evidence type="ECO:0000256" key="6">
    <source>
        <dbReference type="ARBA" id="ARBA00022723"/>
    </source>
</evidence>
<name>A0A0D0T593_9TREE</name>
<dbReference type="PANTHER" id="PTHR10537:SF3">
    <property type="entry name" value="DNA PRIMASE LARGE SUBUNIT"/>
    <property type="match status" value="1"/>
</dbReference>
<evidence type="ECO:0000256" key="11">
    <source>
        <dbReference type="PIRSR" id="PIRSR009449-1"/>
    </source>
</evidence>
<evidence type="ECO:0000256" key="9">
    <source>
        <dbReference type="ARBA" id="ARBA00023125"/>
    </source>
</evidence>
<dbReference type="InterPro" id="IPR016558">
    <property type="entry name" value="DNA_primase_lsu_euk"/>
</dbReference>
<dbReference type="InterPro" id="IPR007238">
    <property type="entry name" value="DNA_primase_lsu_euk/arc"/>
</dbReference>
<dbReference type="GO" id="GO:0006269">
    <property type="term" value="P:DNA replication, synthesis of primer"/>
    <property type="evidence" value="ECO:0007669"/>
    <property type="project" value="UniProtKB-KW"/>
</dbReference>
<keyword evidence="6 10" id="KW-0479">Metal-binding</keyword>
<comment type="cofactor">
    <cofactor evidence="10">
        <name>[4Fe-4S] cluster</name>
        <dbReference type="ChEBI" id="CHEBI:49883"/>
    </cofactor>
    <text evidence="10">Binds 1 [4Fe-4S] cluster.</text>
</comment>
<dbReference type="AlphaFoldDB" id="A0A0D0T593"/>
<gene>
    <name evidence="14" type="ORF">I313_02992</name>
</gene>
<accession>A0A0D0T593</accession>
<dbReference type="SUPFAM" id="SSF140914">
    <property type="entry name" value="PriB N-terminal domain-like"/>
    <property type="match status" value="1"/>
</dbReference>
<dbReference type="HOGENOM" id="CLU_026253_1_0_1"/>
<evidence type="ECO:0000259" key="13">
    <source>
        <dbReference type="Pfam" id="PF04104"/>
    </source>
</evidence>
<feature type="binding site" evidence="11">
    <location>
        <position position="387"/>
    </location>
    <ligand>
        <name>[4Fe-4S] cluster</name>
        <dbReference type="ChEBI" id="CHEBI:49883"/>
    </ligand>
</feature>
<dbReference type="GO" id="GO:0005658">
    <property type="term" value="C:alpha DNA polymerase:primase complex"/>
    <property type="evidence" value="ECO:0007669"/>
    <property type="project" value="UniProtKB-ARBA"/>
</dbReference>
<evidence type="ECO:0000313" key="15">
    <source>
        <dbReference type="Proteomes" id="UP000053392"/>
    </source>
</evidence>
<evidence type="ECO:0000256" key="7">
    <source>
        <dbReference type="ARBA" id="ARBA00023004"/>
    </source>
</evidence>
<evidence type="ECO:0000256" key="8">
    <source>
        <dbReference type="ARBA" id="ARBA00023014"/>
    </source>
</evidence>
<dbReference type="OrthoDB" id="421393at2759"/>
<dbReference type="Pfam" id="PF04104">
    <property type="entry name" value="DNA_primase_lrg"/>
    <property type="match status" value="1"/>
</dbReference>
<keyword evidence="9 10" id="KW-0238">DNA-binding</keyword>
<keyword evidence="4 10" id="KW-0639">Primosome</keyword>
<sequence length="502" mass="57504">MFRATSKRTTNNNSTPEVKLSKRNSTANGLPSARYSFRLNFYEQPPALDITLEEFETCAISRLRVLSHIESLSHRSLPYSQVASGIATYAKMHLPLSSNTARNVNLDEERRRDEIGHWVLRLAFCRSPDLRQRFVRSELALFKSRFETDDKNERAAFLKSLSFNYDTVDEDEKKLFKTELQQMLPKGSKEDAVSETWFKVPWYTVPDLVGARRVLVKGGLAFVPQSLQLSLVLQAFADRLEKALEFTAKNLPRLDEDERLGPVIDHLASSFLSGIGASDYQPSNELGDGMTVTADTIDDVARKHFPPCMRHLYEKLKKDRHLKHWGRLQLTLFLKGLGLPLDQAILFWRRSYGTSMTDDKFNKEYKYNIRHSYGQEGRRANYPPKNCQQILTQDQPGTQDSHGCPFRHFSPENLTAFLTNTYPDHFSRTSPEMRDVLDSVKASHYHLACTRVFEVTHGVKKGEGLGNGESVSHPNKWADRSRELENEVIDGIKKKEEPMDVD</sequence>
<keyword evidence="5 10" id="KW-0235">DNA replication</keyword>
<dbReference type="PANTHER" id="PTHR10537">
    <property type="entry name" value="DNA PRIMASE LARGE SUBUNIT"/>
    <property type="match status" value="1"/>
</dbReference>
<dbReference type="Gene3D" id="1.20.930.80">
    <property type="match status" value="1"/>
</dbReference>
<keyword evidence="8 10" id="KW-0411">Iron-sulfur</keyword>
<keyword evidence="3 10" id="KW-0004">4Fe-4S</keyword>
<evidence type="ECO:0000313" key="14">
    <source>
        <dbReference type="EMBL" id="KIR41042.1"/>
    </source>
</evidence>
<reference evidence="14 15" key="1">
    <citation type="submission" date="2015-01" db="EMBL/GenBank/DDBJ databases">
        <title>The Genome Sequence of Cryptococcus gattii Ram5.</title>
        <authorList>
            <consortium name="The Broad Institute Genomics Platform"/>
            <person name="Cuomo C."/>
            <person name="Litvintseva A."/>
            <person name="Chen Y."/>
            <person name="Heitman J."/>
            <person name="Sun S."/>
            <person name="Springer D."/>
            <person name="Dromer F."/>
            <person name="Young S."/>
            <person name="Zeng Q."/>
            <person name="Gargeya S."/>
            <person name="Abouelleil A."/>
            <person name="Alvarado L."/>
            <person name="Chapman S.B."/>
            <person name="Gainer-Dewar J."/>
            <person name="Goldberg J."/>
            <person name="Griggs A."/>
            <person name="Gujja S."/>
            <person name="Hansen M."/>
            <person name="Howarth C."/>
            <person name="Imamovic A."/>
            <person name="Larimer J."/>
            <person name="Murphy C."/>
            <person name="Naylor J."/>
            <person name="Pearson M."/>
            <person name="Priest M."/>
            <person name="Roberts A."/>
            <person name="Saif S."/>
            <person name="Shea T."/>
            <person name="Sykes S."/>
            <person name="Wortman J."/>
            <person name="Nusbaum C."/>
            <person name="Birren B."/>
        </authorList>
    </citation>
    <scope>NUCLEOTIDE SEQUENCE [LARGE SCALE GENOMIC DNA]</scope>
    <source>
        <strain evidence="14 15">Ram5</strain>
    </source>
</reference>
<dbReference type="Proteomes" id="UP000053392">
    <property type="component" value="Unassembled WGS sequence"/>
</dbReference>